<dbReference type="Pfam" id="PF00001">
    <property type="entry name" value="7tm_1"/>
    <property type="match status" value="1"/>
</dbReference>
<keyword evidence="8" id="KW-0675">Receptor</keyword>
<keyword evidence="3 12" id="KW-0812">Transmembrane</keyword>
<dbReference type="GO" id="GO:0006935">
    <property type="term" value="P:chemotaxis"/>
    <property type="evidence" value="ECO:0007669"/>
    <property type="project" value="UniProtKB-KW"/>
</dbReference>
<feature type="region of interest" description="Disordered" evidence="11">
    <location>
        <begin position="335"/>
        <end position="372"/>
    </location>
</feature>
<dbReference type="Gene3D" id="1.20.1070.10">
    <property type="entry name" value="Rhodopsin 7-helix transmembrane proteins"/>
    <property type="match status" value="1"/>
</dbReference>
<feature type="transmembrane region" description="Helical" evidence="12">
    <location>
        <begin position="232"/>
        <end position="256"/>
    </location>
</feature>
<dbReference type="GO" id="GO:0005886">
    <property type="term" value="C:plasma membrane"/>
    <property type="evidence" value="ECO:0007669"/>
    <property type="project" value="TreeGrafter"/>
</dbReference>
<protein>
    <submittedName>
        <fullName evidence="14">Si:dkey-117a8.4</fullName>
    </submittedName>
</protein>
<feature type="compositionally biased region" description="Polar residues" evidence="11">
    <location>
        <begin position="363"/>
        <end position="372"/>
    </location>
</feature>
<feature type="transmembrane region" description="Helical" evidence="12">
    <location>
        <begin position="268"/>
        <end position="290"/>
    </location>
</feature>
<feature type="transmembrane region" description="Helical" evidence="12">
    <location>
        <begin position="64"/>
        <end position="85"/>
    </location>
</feature>
<dbReference type="SUPFAM" id="SSF81321">
    <property type="entry name" value="Family A G protein-coupled receptor-like"/>
    <property type="match status" value="1"/>
</dbReference>
<feature type="compositionally biased region" description="Basic and acidic residues" evidence="11">
    <location>
        <begin position="335"/>
        <end position="344"/>
    </location>
</feature>
<dbReference type="GO" id="GO:0004930">
    <property type="term" value="F:G protein-coupled receptor activity"/>
    <property type="evidence" value="ECO:0007669"/>
    <property type="project" value="UniProtKB-KW"/>
</dbReference>
<dbReference type="Ensembl" id="ENSNMLT00000008532.1">
    <property type="protein sequence ID" value="ENSNMLP00000007495.1"/>
    <property type="gene ID" value="ENSNMLG00000005389.1"/>
</dbReference>
<keyword evidence="5" id="KW-0297">G-protein coupled receptor</keyword>
<feature type="transmembrane region" description="Helical" evidence="12">
    <location>
        <begin position="105"/>
        <end position="123"/>
    </location>
</feature>
<keyword evidence="2" id="KW-0145">Chemotaxis</keyword>
<evidence type="ECO:0000256" key="5">
    <source>
        <dbReference type="ARBA" id="ARBA00023040"/>
    </source>
</evidence>
<evidence type="ECO:0000256" key="8">
    <source>
        <dbReference type="ARBA" id="ARBA00023170"/>
    </source>
</evidence>
<evidence type="ECO:0000256" key="6">
    <source>
        <dbReference type="ARBA" id="ARBA00023136"/>
    </source>
</evidence>
<dbReference type="InterPro" id="IPR000826">
    <property type="entry name" value="Formyl_rcpt-rel"/>
</dbReference>
<dbReference type="AlphaFoldDB" id="A0A8C6SKB7"/>
<evidence type="ECO:0000256" key="1">
    <source>
        <dbReference type="ARBA" id="ARBA00004141"/>
    </source>
</evidence>
<dbReference type="GO" id="GO:0007200">
    <property type="term" value="P:phospholipase C-activating G protein-coupled receptor signaling pathway"/>
    <property type="evidence" value="ECO:0007669"/>
    <property type="project" value="TreeGrafter"/>
</dbReference>
<dbReference type="GO" id="GO:0006954">
    <property type="term" value="P:inflammatory response"/>
    <property type="evidence" value="ECO:0007669"/>
    <property type="project" value="TreeGrafter"/>
</dbReference>
<dbReference type="GO" id="GO:0004875">
    <property type="term" value="F:complement receptor activity"/>
    <property type="evidence" value="ECO:0007669"/>
    <property type="project" value="TreeGrafter"/>
</dbReference>
<sequence>VYFFRISNTTLKFAKRNPTGSSWEADLRMLSLVLYCVIFVVGTLGNGLVIYVTGFKMKRTVNSVWFLNLALADFLFTTFLIFPIISVSQEHRWIVGRVMCKLNTFVTVVNLFASVLILLAISVDRCLATRVVVWAQNKRTVPKAKVLCLVIWIIAMSCSVPYATFRDIIEHENITYCVYSKQRTNEIHVILTLFRFTVGFLIPFVGISVSYVAIYCRARSLQKKRQGRSRRIIIAVILAFLLCWLPFHIFELLGLFSKNEQHQATVRAGGPVVVSLAFLNSCLNPILYVFMCDDFQKKLKQSICHVLESALAEEHMSFMSSRSLSAHFSKITRRSESAAPDDNKGTSSSLCPDDKGVLHFEATDTNDYPNKE</sequence>
<evidence type="ECO:0000313" key="14">
    <source>
        <dbReference type="Ensembl" id="ENSNMLP00000007495.1"/>
    </source>
</evidence>
<dbReference type="PANTHER" id="PTHR24225">
    <property type="entry name" value="CHEMOTACTIC RECEPTOR"/>
    <property type="match status" value="1"/>
</dbReference>
<dbReference type="Proteomes" id="UP000694523">
    <property type="component" value="Unplaced"/>
</dbReference>
<feature type="transmembrane region" description="Helical" evidence="12">
    <location>
        <begin position="32"/>
        <end position="52"/>
    </location>
</feature>
<keyword evidence="6 12" id="KW-0472">Membrane</keyword>
<feature type="transmembrane region" description="Helical" evidence="12">
    <location>
        <begin position="144"/>
        <end position="163"/>
    </location>
</feature>
<dbReference type="InterPro" id="IPR017452">
    <property type="entry name" value="GPCR_Rhodpsn_7TM"/>
</dbReference>
<dbReference type="PRINTS" id="PR00526">
    <property type="entry name" value="FMETLEUPHER"/>
</dbReference>
<dbReference type="PANTHER" id="PTHR24225:SF68">
    <property type="entry name" value="C3A ANAPHYLATOXIN CHEMOTACTIC RECEPTOR-LIKE-RELATED"/>
    <property type="match status" value="1"/>
</dbReference>
<feature type="compositionally biased region" description="Basic and acidic residues" evidence="11">
    <location>
        <begin position="352"/>
        <end position="362"/>
    </location>
</feature>
<dbReference type="PRINTS" id="PR00237">
    <property type="entry name" value="GPCRRHODOPSN"/>
</dbReference>
<feature type="domain" description="G-protein coupled receptors family 1 profile" evidence="13">
    <location>
        <begin position="45"/>
        <end position="288"/>
    </location>
</feature>
<evidence type="ECO:0000256" key="9">
    <source>
        <dbReference type="ARBA" id="ARBA00023224"/>
    </source>
</evidence>
<keyword evidence="15" id="KW-1185">Reference proteome</keyword>
<keyword evidence="9" id="KW-0807">Transducer</keyword>
<comment type="subcellular location">
    <subcellularLocation>
        <location evidence="1">Membrane</location>
        <topology evidence="1">Multi-pass membrane protein</topology>
    </subcellularLocation>
</comment>
<evidence type="ECO:0000256" key="7">
    <source>
        <dbReference type="ARBA" id="ARBA00023157"/>
    </source>
</evidence>
<dbReference type="FunFam" id="1.20.1070.10:FF:000034">
    <property type="entry name" value="G-protein coupled receptor 1"/>
    <property type="match status" value="1"/>
</dbReference>
<evidence type="ECO:0000256" key="2">
    <source>
        <dbReference type="ARBA" id="ARBA00022500"/>
    </source>
</evidence>
<accession>A0A8C6SKB7</accession>
<dbReference type="PROSITE" id="PS50262">
    <property type="entry name" value="G_PROTEIN_RECEP_F1_2"/>
    <property type="match status" value="1"/>
</dbReference>
<keyword evidence="7" id="KW-1015">Disulfide bond</keyword>
<dbReference type="InterPro" id="IPR000276">
    <property type="entry name" value="GPCR_Rhodpsn"/>
</dbReference>
<reference evidence="14" key="2">
    <citation type="submission" date="2025-09" db="UniProtKB">
        <authorList>
            <consortium name="Ensembl"/>
        </authorList>
    </citation>
    <scope>IDENTIFICATION</scope>
</reference>
<organism evidence="14 15">
    <name type="scientific">Neogobius melanostomus</name>
    <name type="common">round goby</name>
    <dbReference type="NCBI Taxonomy" id="47308"/>
    <lineage>
        <taxon>Eukaryota</taxon>
        <taxon>Metazoa</taxon>
        <taxon>Chordata</taxon>
        <taxon>Craniata</taxon>
        <taxon>Vertebrata</taxon>
        <taxon>Euteleostomi</taxon>
        <taxon>Actinopterygii</taxon>
        <taxon>Neopterygii</taxon>
        <taxon>Teleostei</taxon>
        <taxon>Neoteleostei</taxon>
        <taxon>Acanthomorphata</taxon>
        <taxon>Gobiaria</taxon>
        <taxon>Gobiiformes</taxon>
        <taxon>Gobioidei</taxon>
        <taxon>Gobiidae</taxon>
        <taxon>Benthophilinae</taxon>
        <taxon>Neogobiini</taxon>
        <taxon>Neogobius</taxon>
    </lineage>
</organism>
<dbReference type="GO" id="GO:0007204">
    <property type="term" value="P:positive regulation of cytosolic calcium ion concentration"/>
    <property type="evidence" value="ECO:0007669"/>
    <property type="project" value="TreeGrafter"/>
</dbReference>
<evidence type="ECO:0000313" key="15">
    <source>
        <dbReference type="Proteomes" id="UP000694523"/>
    </source>
</evidence>
<evidence type="ECO:0000256" key="3">
    <source>
        <dbReference type="ARBA" id="ARBA00022692"/>
    </source>
</evidence>
<evidence type="ECO:0000256" key="10">
    <source>
        <dbReference type="ARBA" id="ARBA00025736"/>
    </source>
</evidence>
<evidence type="ECO:0000256" key="11">
    <source>
        <dbReference type="SAM" id="MobiDB-lite"/>
    </source>
</evidence>
<comment type="similarity">
    <text evidence="10">Belongs to the chemokine-like receptor (CMKLR) family.</text>
</comment>
<name>A0A8C6SKB7_9GOBI</name>
<evidence type="ECO:0000259" key="13">
    <source>
        <dbReference type="PROSITE" id="PS50262"/>
    </source>
</evidence>
<feature type="transmembrane region" description="Helical" evidence="12">
    <location>
        <begin position="189"/>
        <end position="212"/>
    </location>
</feature>
<dbReference type="CDD" id="cd14974">
    <property type="entry name" value="7tmA_Anaphylatoxin_R-like"/>
    <property type="match status" value="1"/>
</dbReference>
<proteinExistence type="inferred from homology"/>
<keyword evidence="4 12" id="KW-1133">Transmembrane helix</keyword>
<reference evidence="14" key="1">
    <citation type="submission" date="2025-08" db="UniProtKB">
        <authorList>
            <consortium name="Ensembl"/>
        </authorList>
    </citation>
    <scope>IDENTIFICATION</scope>
</reference>
<evidence type="ECO:0000256" key="4">
    <source>
        <dbReference type="ARBA" id="ARBA00022989"/>
    </source>
</evidence>
<evidence type="ECO:0000256" key="12">
    <source>
        <dbReference type="SAM" id="Phobius"/>
    </source>
</evidence>